<dbReference type="GeneID" id="25475557"/>
<dbReference type="CDD" id="cd10142">
    <property type="entry name" value="HD_SAS6_N"/>
    <property type="match status" value="1"/>
</dbReference>
<organism evidence="2 3">
    <name type="scientific">Eimeria necatrix</name>
    <dbReference type="NCBI Taxonomy" id="51315"/>
    <lineage>
        <taxon>Eukaryota</taxon>
        <taxon>Sar</taxon>
        <taxon>Alveolata</taxon>
        <taxon>Apicomplexa</taxon>
        <taxon>Conoidasida</taxon>
        <taxon>Coccidia</taxon>
        <taxon>Eucoccidiorida</taxon>
        <taxon>Eimeriorina</taxon>
        <taxon>Eimeriidae</taxon>
        <taxon>Eimeria</taxon>
    </lineage>
</organism>
<name>U6MQD9_9EIME</name>
<dbReference type="Pfam" id="PF16531">
    <property type="entry name" value="SAS-6_N"/>
    <property type="match status" value="1"/>
</dbReference>
<reference evidence="2" key="1">
    <citation type="submission" date="2013-10" db="EMBL/GenBank/DDBJ databases">
        <title>Genomic analysis of the causative agents of coccidiosis in chickens.</title>
        <authorList>
            <person name="Reid A.J."/>
            <person name="Blake D."/>
            <person name="Billington K."/>
            <person name="Browne H."/>
            <person name="Dunn M."/>
            <person name="Hung S."/>
            <person name="Kawahara F."/>
            <person name="Miranda-Saavedra D."/>
            <person name="Mourier T."/>
            <person name="Nagra H."/>
            <person name="Otto T.D."/>
            <person name="Rawlings N."/>
            <person name="Sanchez A."/>
            <person name="Sanders M."/>
            <person name="Subramaniam C."/>
            <person name="Tay Y."/>
            <person name="Dear P."/>
            <person name="Doerig C."/>
            <person name="Gruber A."/>
            <person name="Parkinson J."/>
            <person name="Shirley M."/>
            <person name="Wan K.L."/>
            <person name="Berriman M."/>
            <person name="Tomley F."/>
            <person name="Pain A."/>
        </authorList>
    </citation>
    <scope>NUCLEOTIDE SEQUENCE [LARGE SCALE GENOMIC DNA]</scope>
    <source>
        <strain evidence="2">Houghton</strain>
    </source>
</reference>
<dbReference type="InterPro" id="IPR032396">
    <property type="entry name" value="SAS-6_N"/>
</dbReference>
<proteinExistence type="predicted"/>
<dbReference type="Gene3D" id="2.170.210.20">
    <property type="entry name" value="Spindle assembly abnormal protein 6, N-terminal domain"/>
    <property type="match status" value="1"/>
</dbReference>
<keyword evidence="3" id="KW-1185">Reference proteome</keyword>
<evidence type="ECO:0000259" key="1">
    <source>
        <dbReference type="Pfam" id="PF16531"/>
    </source>
</evidence>
<sequence>MANRASADAACAFDGMLPPTDSAAFLTHFDFSAIDEMDPSLGKPLILSVSSCAVLGPCGYLCNLLANSLAASVTVEASKPDGHILLYEREVPCELRMQEGTKAPQDVGRLEPIRVKVLILGEEAHPREVRIEASSENDLFFHYTHVADEKSFRQMQQSQKLMIEFADYSQVLMKMLNSCIREPHSFLAVFVMETTGKGRLDFIQNMEYKFIELLSCDFLQSSEEVIRQQMSFRYNALKSKLALMHKSAAHQLQTKRTGVRGSSFSPKP</sequence>
<evidence type="ECO:0000313" key="2">
    <source>
        <dbReference type="EMBL" id="CDJ63880.1"/>
    </source>
</evidence>
<dbReference type="AlphaFoldDB" id="U6MQD9"/>
<dbReference type="VEuPathDB" id="ToxoDB:ENH_00054120"/>
<evidence type="ECO:0000313" key="3">
    <source>
        <dbReference type="Proteomes" id="UP000030754"/>
    </source>
</evidence>
<dbReference type="EMBL" id="HG722879">
    <property type="protein sequence ID" value="CDJ63880.1"/>
    <property type="molecule type" value="Genomic_DNA"/>
</dbReference>
<dbReference type="PANTHER" id="PTHR34230:SF2">
    <property type="entry name" value="SPINDLE ASSEMBLY ABNORMAL PROTEIN 6 N-TERMINAL DOMAIN-CONTAINING PROTEIN"/>
    <property type="match status" value="1"/>
</dbReference>
<dbReference type="Proteomes" id="UP000030754">
    <property type="component" value="Unassembled WGS sequence"/>
</dbReference>
<dbReference type="OrthoDB" id="49058at2759"/>
<protein>
    <recommendedName>
        <fullName evidence="1">Spindle assembly abnormal protein 6 N-terminal domain-containing protein</fullName>
    </recommendedName>
</protein>
<dbReference type="PANTHER" id="PTHR34230">
    <property type="entry name" value="ASSEMBLY ABNORMAL PROTEIN 6, PUTATIVE-RELATED"/>
    <property type="match status" value="1"/>
</dbReference>
<accession>U6MQD9</accession>
<dbReference type="InterPro" id="IPR038558">
    <property type="entry name" value="SAS-6_N_sf"/>
</dbReference>
<gene>
    <name evidence="2" type="ORF">ENH_00054120</name>
</gene>
<reference evidence="2" key="2">
    <citation type="submission" date="2013-10" db="EMBL/GenBank/DDBJ databases">
        <authorList>
            <person name="Aslett M."/>
        </authorList>
    </citation>
    <scope>NUCLEOTIDE SEQUENCE [LARGE SCALE GENOMIC DNA]</scope>
    <source>
        <strain evidence="2">Houghton</strain>
    </source>
</reference>
<feature type="domain" description="Spindle assembly abnormal protein 6 N-terminal" evidence="1">
    <location>
        <begin position="86"/>
        <end position="218"/>
    </location>
</feature>
<dbReference type="RefSeq" id="XP_013439205.1">
    <property type="nucleotide sequence ID" value="XM_013583751.1"/>
</dbReference>